<keyword evidence="2" id="KW-0328">Glycosyltransferase</keyword>
<dbReference type="EMBL" id="AUWY01000128">
    <property type="protein sequence ID" value="EQB30027.1"/>
    <property type="molecule type" value="Genomic_DNA"/>
</dbReference>
<dbReference type="GO" id="GO:0016757">
    <property type="term" value="F:glycosyltransferase activity"/>
    <property type="evidence" value="ECO:0007669"/>
    <property type="project" value="UniProtKB-KW"/>
</dbReference>
<feature type="domain" description="Glycosyltransferase 2-like" evidence="4">
    <location>
        <begin position="27"/>
        <end position="171"/>
    </location>
</feature>
<sequence length="328" mass="36166">MAAAWRAPGRTDGRSSRLMPQSARIWIAVPTFRRPAQLRHLLETLEREVQRDDVLLLVADNDGVRREGAAVAADLVLRGYALPLRAVVVERPGLCAVRNAIAETALADPAMRQLAMIDDDEWPQSGWLDALIACQAETGADAVGGPVEPHFVGDRPRWTSQTLVFRPEERRAGPTPMLWASNNLLLTRGALERVPAPRFDPRFDRSGGEDLDFLSRLRDAGGRFGWAPDARVSEWVTPDRARIGWVFARMWRIGFTETVSRRKRAKGPGATLMLCARSAAILVLRTAGLAGLLWPGARRVDIAGQWIKSWGRLYALAGGAPVRPYGAE</sequence>
<keyword evidence="3" id="KW-0808">Transferase</keyword>
<evidence type="ECO:0000313" key="5">
    <source>
        <dbReference type="EMBL" id="EQB30027.1"/>
    </source>
</evidence>
<dbReference type="PATRIC" id="fig|1346791.3.peg.4223"/>
<evidence type="ECO:0000256" key="2">
    <source>
        <dbReference type="ARBA" id="ARBA00022676"/>
    </source>
</evidence>
<dbReference type="AlphaFoldDB" id="T0IZP4"/>
<dbReference type="PANTHER" id="PTHR43179">
    <property type="entry name" value="RHAMNOSYLTRANSFERASE WBBL"/>
    <property type="match status" value="1"/>
</dbReference>
<dbReference type="STRING" id="1346791.M529_21865"/>
<name>T0IZP4_9SPHN</name>
<reference evidence="5 6" key="1">
    <citation type="journal article" date="2013" name="Genome Announc.">
        <title>Draft Genome Sequence of Sphingobium ummariense Strain RL-3, a Hexachlorocyclohexane-Degrading Bacterium.</title>
        <authorList>
            <person name="Kohli P."/>
            <person name="Dua A."/>
            <person name="Sangwan N."/>
            <person name="Oldach P."/>
            <person name="Khurana J.P."/>
            <person name="Lal R."/>
        </authorList>
    </citation>
    <scope>NUCLEOTIDE SEQUENCE [LARGE SCALE GENOMIC DNA]</scope>
    <source>
        <strain evidence="5 6">RL-3</strain>
    </source>
</reference>
<dbReference type="Gene3D" id="3.90.550.10">
    <property type="entry name" value="Spore Coat Polysaccharide Biosynthesis Protein SpsA, Chain A"/>
    <property type="match status" value="1"/>
</dbReference>
<dbReference type="SUPFAM" id="SSF53448">
    <property type="entry name" value="Nucleotide-diphospho-sugar transferases"/>
    <property type="match status" value="1"/>
</dbReference>
<evidence type="ECO:0000259" key="4">
    <source>
        <dbReference type="Pfam" id="PF00535"/>
    </source>
</evidence>
<evidence type="ECO:0000256" key="1">
    <source>
        <dbReference type="ARBA" id="ARBA00006739"/>
    </source>
</evidence>
<keyword evidence="6" id="KW-1185">Reference proteome</keyword>
<proteinExistence type="inferred from homology"/>
<dbReference type="eggNOG" id="COG1216">
    <property type="taxonomic scope" value="Bacteria"/>
</dbReference>
<protein>
    <recommendedName>
        <fullName evidence="4">Glycosyltransferase 2-like domain-containing protein</fullName>
    </recommendedName>
</protein>
<dbReference type="InterPro" id="IPR029044">
    <property type="entry name" value="Nucleotide-diphossugar_trans"/>
</dbReference>
<gene>
    <name evidence="5" type="ORF">M529_21865</name>
</gene>
<dbReference type="Pfam" id="PF00535">
    <property type="entry name" value="Glycos_transf_2"/>
    <property type="match status" value="1"/>
</dbReference>
<comment type="caution">
    <text evidence="5">The sequence shown here is derived from an EMBL/GenBank/DDBJ whole genome shotgun (WGS) entry which is preliminary data.</text>
</comment>
<accession>T0IZP4</accession>
<comment type="similarity">
    <text evidence="1">Belongs to the glycosyltransferase 2 family.</text>
</comment>
<evidence type="ECO:0000256" key="3">
    <source>
        <dbReference type="ARBA" id="ARBA00022679"/>
    </source>
</evidence>
<dbReference type="InterPro" id="IPR001173">
    <property type="entry name" value="Glyco_trans_2-like"/>
</dbReference>
<dbReference type="PANTHER" id="PTHR43179:SF12">
    <property type="entry name" value="GALACTOFURANOSYLTRANSFERASE GLFT2"/>
    <property type="match status" value="1"/>
</dbReference>
<dbReference type="Proteomes" id="UP000015523">
    <property type="component" value="Unassembled WGS sequence"/>
</dbReference>
<organism evidence="5 6">
    <name type="scientific">Sphingobium ummariense RL-3</name>
    <dbReference type="NCBI Taxonomy" id="1346791"/>
    <lineage>
        <taxon>Bacteria</taxon>
        <taxon>Pseudomonadati</taxon>
        <taxon>Pseudomonadota</taxon>
        <taxon>Alphaproteobacteria</taxon>
        <taxon>Sphingomonadales</taxon>
        <taxon>Sphingomonadaceae</taxon>
        <taxon>Sphingobium</taxon>
    </lineage>
</organism>
<evidence type="ECO:0000313" key="6">
    <source>
        <dbReference type="Proteomes" id="UP000015523"/>
    </source>
</evidence>